<dbReference type="InterPro" id="IPR021482">
    <property type="entry name" value="DUF3135"/>
</dbReference>
<gene>
    <name evidence="1" type="ORF">OUO13_16715</name>
</gene>
<name>A0A9X3EGL5_9GAMM</name>
<dbReference type="Pfam" id="PF11333">
    <property type="entry name" value="DUF3135"/>
    <property type="match status" value="1"/>
</dbReference>
<evidence type="ECO:0000313" key="2">
    <source>
        <dbReference type="Proteomes" id="UP001150830"/>
    </source>
</evidence>
<reference evidence="1" key="1">
    <citation type="submission" date="2022-11" db="EMBL/GenBank/DDBJ databases">
        <title>Parathalassolutuus dongxingensis gen. nov., sp. nov., a novel member of family Oceanospirillaceae isolated from a coastal shrimp pond in Guangxi, China.</title>
        <authorList>
            <person name="Chen H."/>
        </authorList>
    </citation>
    <scope>NUCLEOTIDE SEQUENCE</scope>
    <source>
        <strain evidence="1">G-43</strain>
    </source>
</reference>
<protein>
    <submittedName>
        <fullName evidence="1">DUF3135 domain-containing protein</fullName>
    </submittedName>
</protein>
<dbReference type="RefSeq" id="WP_283175021.1">
    <property type="nucleotide sequence ID" value="NZ_JAPNOA010000056.1"/>
</dbReference>
<keyword evidence="2" id="KW-1185">Reference proteome</keyword>
<comment type="caution">
    <text evidence="1">The sequence shown here is derived from an EMBL/GenBank/DDBJ whole genome shotgun (WGS) entry which is preliminary data.</text>
</comment>
<sequence>MQLPSFDELKKLAASNPEQLEKLRAQLIEDTISKAPEQYQRRLRGLQFQIDMERRRARTPMASCIRISKMMHDHLHQLRTTVLTANGDIAAEPAPAAQDNSVILFSAFANR</sequence>
<accession>A0A9X3EGL5</accession>
<dbReference type="AlphaFoldDB" id="A0A9X3EGL5"/>
<evidence type="ECO:0000313" key="1">
    <source>
        <dbReference type="EMBL" id="MCY0966825.1"/>
    </source>
</evidence>
<proteinExistence type="predicted"/>
<dbReference type="EMBL" id="JAPNOA010000056">
    <property type="protein sequence ID" value="MCY0966825.1"/>
    <property type="molecule type" value="Genomic_DNA"/>
</dbReference>
<organism evidence="1 2">
    <name type="scientific">Parathalassolituus penaei</name>
    <dbReference type="NCBI Taxonomy" id="2997323"/>
    <lineage>
        <taxon>Bacteria</taxon>
        <taxon>Pseudomonadati</taxon>
        <taxon>Pseudomonadota</taxon>
        <taxon>Gammaproteobacteria</taxon>
        <taxon>Oceanospirillales</taxon>
        <taxon>Oceanospirillaceae</taxon>
        <taxon>Parathalassolituus</taxon>
    </lineage>
</organism>
<dbReference type="Proteomes" id="UP001150830">
    <property type="component" value="Unassembled WGS sequence"/>
</dbReference>